<dbReference type="EMBL" id="GGEC01078050">
    <property type="protein sequence ID" value="MBX58534.1"/>
    <property type="molecule type" value="Transcribed_RNA"/>
</dbReference>
<dbReference type="AlphaFoldDB" id="A0A2P2PUW1"/>
<evidence type="ECO:0000313" key="1">
    <source>
        <dbReference type="EMBL" id="MBX58534.1"/>
    </source>
</evidence>
<sequence length="37" mass="3951">MSELSKFPIVSGKSLELLHVILSESGAPCKTDVEASF</sequence>
<name>A0A2P2PUW1_RHIMU</name>
<organism evidence="1">
    <name type="scientific">Rhizophora mucronata</name>
    <name type="common">Asiatic mangrove</name>
    <dbReference type="NCBI Taxonomy" id="61149"/>
    <lineage>
        <taxon>Eukaryota</taxon>
        <taxon>Viridiplantae</taxon>
        <taxon>Streptophyta</taxon>
        <taxon>Embryophyta</taxon>
        <taxon>Tracheophyta</taxon>
        <taxon>Spermatophyta</taxon>
        <taxon>Magnoliopsida</taxon>
        <taxon>eudicotyledons</taxon>
        <taxon>Gunneridae</taxon>
        <taxon>Pentapetalae</taxon>
        <taxon>rosids</taxon>
        <taxon>fabids</taxon>
        <taxon>Malpighiales</taxon>
        <taxon>Rhizophoraceae</taxon>
        <taxon>Rhizophora</taxon>
    </lineage>
</organism>
<accession>A0A2P2PUW1</accession>
<protein>
    <submittedName>
        <fullName evidence="1">Uncharacterized protein</fullName>
    </submittedName>
</protein>
<reference evidence="1" key="1">
    <citation type="submission" date="2018-02" db="EMBL/GenBank/DDBJ databases">
        <title>Rhizophora mucronata_Transcriptome.</title>
        <authorList>
            <person name="Meera S.P."/>
            <person name="Sreeshan A."/>
            <person name="Augustine A."/>
        </authorList>
    </citation>
    <scope>NUCLEOTIDE SEQUENCE</scope>
    <source>
        <tissue evidence="1">Leaf</tissue>
    </source>
</reference>
<proteinExistence type="predicted"/>